<sequence length="224" mass="23424">MVAQAKASNSSVQAMAERLALGVLKGSRNTVGDCAEARTLQRMAQLCPFQNPWNRCNHKYCTYDVPPYLPRRPQDSGKPANAAANAAAAAAAPNTADALSYYGYNPGPVCAIDTDKLPAVMHEVLGVSKALASVVVEAQKACKATESVWFNITANVAACGYDVVQYDAASVLQAAGVAQRQRQQQRSAAKAVAATSKPALQQAASSSFTVSFPGATLTVSSMPL</sequence>
<dbReference type="EMBL" id="FNXT01000866">
    <property type="protein sequence ID" value="SZX68556.1"/>
    <property type="molecule type" value="Genomic_DNA"/>
</dbReference>
<keyword evidence="3" id="KW-1185">Reference proteome</keyword>
<dbReference type="AlphaFoldDB" id="A0A383VVV5"/>
<name>A0A383VVV5_TETOB</name>
<reference evidence="2 3" key="1">
    <citation type="submission" date="2016-10" db="EMBL/GenBank/DDBJ databases">
        <authorList>
            <person name="Cai Z."/>
        </authorList>
    </citation>
    <scope>NUCLEOTIDE SEQUENCE [LARGE SCALE GENOMIC DNA]</scope>
</reference>
<evidence type="ECO:0000313" key="2">
    <source>
        <dbReference type="EMBL" id="SZX68556.1"/>
    </source>
</evidence>
<evidence type="ECO:0000313" key="1">
    <source>
        <dbReference type="EMBL" id="SZX64166.1"/>
    </source>
</evidence>
<dbReference type="EMBL" id="FNXT01000373">
    <property type="protein sequence ID" value="SZX64166.1"/>
    <property type="molecule type" value="Genomic_DNA"/>
</dbReference>
<protein>
    <submittedName>
        <fullName evidence="2">Uncharacterized protein</fullName>
    </submittedName>
</protein>
<proteinExistence type="predicted"/>
<evidence type="ECO:0000313" key="3">
    <source>
        <dbReference type="Proteomes" id="UP000256970"/>
    </source>
</evidence>
<gene>
    <name evidence="1" type="ORF">BQ4739_LOCUS4687</name>
    <name evidence="2" type="ORF">BQ4739_LOCUS8898</name>
</gene>
<organism evidence="2 3">
    <name type="scientific">Tetradesmus obliquus</name>
    <name type="common">Green alga</name>
    <name type="synonym">Acutodesmus obliquus</name>
    <dbReference type="NCBI Taxonomy" id="3088"/>
    <lineage>
        <taxon>Eukaryota</taxon>
        <taxon>Viridiplantae</taxon>
        <taxon>Chlorophyta</taxon>
        <taxon>core chlorophytes</taxon>
        <taxon>Chlorophyceae</taxon>
        <taxon>CS clade</taxon>
        <taxon>Sphaeropleales</taxon>
        <taxon>Scenedesmaceae</taxon>
        <taxon>Tetradesmus</taxon>
    </lineage>
</organism>
<dbReference type="Proteomes" id="UP000256970">
    <property type="component" value="Unassembled WGS sequence"/>
</dbReference>
<accession>A0A383VVV5</accession>